<sequence>MSLSSEAGVGPSRQLGLLRVVLTVCLPFAAAYFVSYLFRSVNAVISGRLTGELHLTASDLGLLTAAYFLAFACFQLPLGVLLDRFGPRRVQAVLLVIAAAGALVFSLGEDLDLLIAGRALIGLGVAGCLMAAFKAVSLWFPQERWPLLNGCMLGMGGLGAVAATAPVEAALTLTDWRGLFAGLAGLTLAIAALIFLVVPERHDQPRAGGLRDQLAGLRAIFASRVYWAIMPMTVTGISAAMSIQTLWAGPWLRDVAGLDQDAIAERLLVNSLTLTAGFVFGGLLADRLRKLGIGLGSLLVGGLVIFGLIQAVFVLRLDVQALWPWALFGLFSNLGTVYAYPLLARSFPLAYAGRANTAMNVASFFSVFGVQYAIGGLLDLLAPSAGGAYPPQAYSMAFGLFLGLQALALAWYFLFRPRGSARLG</sequence>
<evidence type="ECO:0000256" key="3">
    <source>
        <dbReference type="ARBA" id="ARBA00022692"/>
    </source>
</evidence>
<reference evidence="8 9" key="1">
    <citation type="submission" date="2017-04" db="EMBL/GenBank/DDBJ databases">
        <authorList>
            <person name="Afonso C.L."/>
            <person name="Miller P.J."/>
            <person name="Scott M.A."/>
            <person name="Spackman E."/>
            <person name="Goraichik I."/>
            <person name="Dimitrov K.M."/>
            <person name="Suarez D.L."/>
            <person name="Swayne D.E."/>
        </authorList>
    </citation>
    <scope>NUCLEOTIDE SEQUENCE [LARGE SCALE GENOMIC DNA]</scope>
    <source>
        <strain evidence="8 9">USBA 355</strain>
    </source>
</reference>
<dbReference type="PROSITE" id="PS50850">
    <property type="entry name" value="MFS"/>
    <property type="match status" value="1"/>
</dbReference>
<comment type="subcellular location">
    <subcellularLocation>
        <location evidence="1">Cell membrane</location>
        <topology evidence="1">Multi-pass membrane protein</topology>
    </subcellularLocation>
</comment>
<dbReference type="InterPro" id="IPR020846">
    <property type="entry name" value="MFS_dom"/>
</dbReference>
<evidence type="ECO:0000256" key="5">
    <source>
        <dbReference type="ARBA" id="ARBA00023136"/>
    </source>
</evidence>
<organism evidence="8 9">
    <name type="scientific">Tistlia consotensis USBA 355</name>
    <dbReference type="NCBI Taxonomy" id="560819"/>
    <lineage>
        <taxon>Bacteria</taxon>
        <taxon>Pseudomonadati</taxon>
        <taxon>Pseudomonadota</taxon>
        <taxon>Alphaproteobacteria</taxon>
        <taxon>Rhodospirillales</taxon>
        <taxon>Rhodovibrionaceae</taxon>
        <taxon>Tistlia</taxon>
    </lineage>
</organism>
<feature type="domain" description="Major facilitator superfamily (MFS) profile" evidence="7">
    <location>
        <begin position="24"/>
        <end position="420"/>
    </location>
</feature>
<dbReference type="Gene3D" id="1.20.1250.20">
    <property type="entry name" value="MFS general substrate transporter like domains"/>
    <property type="match status" value="1"/>
</dbReference>
<dbReference type="GO" id="GO:0005886">
    <property type="term" value="C:plasma membrane"/>
    <property type="evidence" value="ECO:0007669"/>
    <property type="project" value="UniProtKB-SubCell"/>
</dbReference>
<feature type="transmembrane region" description="Helical" evidence="6">
    <location>
        <begin position="145"/>
        <end position="167"/>
    </location>
</feature>
<feature type="transmembrane region" description="Helical" evidence="6">
    <location>
        <begin position="394"/>
        <end position="415"/>
    </location>
</feature>
<dbReference type="InterPro" id="IPR011701">
    <property type="entry name" value="MFS"/>
</dbReference>
<dbReference type="PANTHER" id="PTHR43124:SF3">
    <property type="entry name" value="CHLORAMPHENICOL EFFLUX PUMP RV0191"/>
    <property type="match status" value="1"/>
</dbReference>
<gene>
    <name evidence="8" type="ORF">SAMN05428998_10544</name>
</gene>
<dbReference type="InterPro" id="IPR036259">
    <property type="entry name" value="MFS_trans_sf"/>
</dbReference>
<evidence type="ECO:0000256" key="1">
    <source>
        <dbReference type="ARBA" id="ARBA00004651"/>
    </source>
</evidence>
<feature type="transmembrane region" description="Helical" evidence="6">
    <location>
        <begin position="267"/>
        <end position="285"/>
    </location>
</feature>
<dbReference type="RefSeq" id="WP_085122065.1">
    <property type="nucleotide sequence ID" value="NZ_FWZX01000005.1"/>
</dbReference>
<evidence type="ECO:0000259" key="7">
    <source>
        <dbReference type="PROSITE" id="PS50850"/>
    </source>
</evidence>
<proteinExistence type="predicted"/>
<feature type="transmembrane region" description="Helical" evidence="6">
    <location>
        <begin position="89"/>
        <end position="107"/>
    </location>
</feature>
<evidence type="ECO:0000256" key="4">
    <source>
        <dbReference type="ARBA" id="ARBA00022989"/>
    </source>
</evidence>
<dbReference type="PANTHER" id="PTHR43124">
    <property type="entry name" value="PURINE EFFLUX PUMP PBUE"/>
    <property type="match status" value="1"/>
</dbReference>
<evidence type="ECO:0000313" key="9">
    <source>
        <dbReference type="Proteomes" id="UP000192917"/>
    </source>
</evidence>
<keyword evidence="2" id="KW-1003">Cell membrane</keyword>
<name>A0A1Y6BK18_9PROT</name>
<dbReference type="EMBL" id="FWZX01000005">
    <property type="protein sequence ID" value="SMF11909.1"/>
    <property type="molecule type" value="Genomic_DNA"/>
</dbReference>
<keyword evidence="5 6" id="KW-0472">Membrane</keyword>
<dbReference type="SUPFAM" id="SSF103473">
    <property type="entry name" value="MFS general substrate transporter"/>
    <property type="match status" value="1"/>
</dbReference>
<feature type="transmembrane region" description="Helical" evidence="6">
    <location>
        <begin position="225"/>
        <end position="247"/>
    </location>
</feature>
<feature type="transmembrane region" description="Helical" evidence="6">
    <location>
        <begin position="292"/>
        <end position="315"/>
    </location>
</feature>
<feature type="transmembrane region" description="Helical" evidence="6">
    <location>
        <begin position="355"/>
        <end position="374"/>
    </location>
</feature>
<dbReference type="InterPro" id="IPR050189">
    <property type="entry name" value="MFS_Efflux_Transporters"/>
</dbReference>
<accession>A0A1Y6BK18</accession>
<keyword evidence="9" id="KW-1185">Reference proteome</keyword>
<dbReference type="GO" id="GO:0022857">
    <property type="term" value="F:transmembrane transporter activity"/>
    <property type="evidence" value="ECO:0007669"/>
    <property type="project" value="InterPro"/>
</dbReference>
<dbReference type="Proteomes" id="UP000192917">
    <property type="component" value="Unassembled WGS sequence"/>
</dbReference>
<protein>
    <submittedName>
        <fullName evidence="8">Nitrate/nitrite transporter NarK</fullName>
    </submittedName>
</protein>
<dbReference type="Pfam" id="PF07690">
    <property type="entry name" value="MFS_1"/>
    <property type="match status" value="1"/>
</dbReference>
<feature type="transmembrane region" description="Helical" evidence="6">
    <location>
        <begin position="60"/>
        <end position="82"/>
    </location>
</feature>
<keyword evidence="4 6" id="KW-1133">Transmembrane helix</keyword>
<feature type="transmembrane region" description="Helical" evidence="6">
    <location>
        <begin position="179"/>
        <end position="198"/>
    </location>
</feature>
<dbReference type="AlphaFoldDB" id="A0A1Y6BK18"/>
<evidence type="ECO:0000256" key="2">
    <source>
        <dbReference type="ARBA" id="ARBA00022475"/>
    </source>
</evidence>
<dbReference type="STRING" id="560819.SAMN05428998_10544"/>
<keyword evidence="3 6" id="KW-0812">Transmembrane</keyword>
<evidence type="ECO:0000256" key="6">
    <source>
        <dbReference type="SAM" id="Phobius"/>
    </source>
</evidence>
<evidence type="ECO:0000313" key="8">
    <source>
        <dbReference type="EMBL" id="SMF11909.1"/>
    </source>
</evidence>
<feature type="transmembrane region" description="Helical" evidence="6">
    <location>
        <begin position="20"/>
        <end position="40"/>
    </location>
</feature>
<feature type="transmembrane region" description="Helical" evidence="6">
    <location>
        <begin position="113"/>
        <end position="133"/>
    </location>
</feature>
<feature type="transmembrane region" description="Helical" evidence="6">
    <location>
        <begin position="321"/>
        <end position="343"/>
    </location>
</feature>